<protein>
    <submittedName>
        <fullName evidence="2">Uncharacterized protein</fullName>
    </submittedName>
</protein>
<organism evidence="2 3">
    <name type="scientific">Exocentrus adspersus</name>
    <dbReference type="NCBI Taxonomy" id="1586481"/>
    <lineage>
        <taxon>Eukaryota</taxon>
        <taxon>Metazoa</taxon>
        <taxon>Ecdysozoa</taxon>
        <taxon>Arthropoda</taxon>
        <taxon>Hexapoda</taxon>
        <taxon>Insecta</taxon>
        <taxon>Pterygota</taxon>
        <taxon>Neoptera</taxon>
        <taxon>Endopterygota</taxon>
        <taxon>Coleoptera</taxon>
        <taxon>Polyphaga</taxon>
        <taxon>Cucujiformia</taxon>
        <taxon>Chrysomeloidea</taxon>
        <taxon>Cerambycidae</taxon>
        <taxon>Lamiinae</taxon>
        <taxon>Acanthocinini</taxon>
        <taxon>Exocentrus</taxon>
    </lineage>
</organism>
<gene>
    <name evidence="2" type="ORF">NQ315_015089</name>
</gene>
<feature type="compositionally biased region" description="Gly residues" evidence="1">
    <location>
        <begin position="1"/>
        <end position="10"/>
    </location>
</feature>
<evidence type="ECO:0000256" key="1">
    <source>
        <dbReference type="SAM" id="MobiDB-lite"/>
    </source>
</evidence>
<feature type="region of interest" description="Disordered" evidence="1">
    <location>
        <begin position="1"/>
        <end position="42"/>
    </location>
</feature>
<comment type="caution">
    <text evidence="2">The sequence shown here is derived from an EMBL/GenBank/DDBJ whole genome shotgun (WGS) entry which is preliminary data.</text>
</comment>
<dbReference type="AlphaFoldDB" id="A0AAV8VX50"/>
<feature type="compositionally biased region" description="Low complexity" evidence="1">
    <location>
        <begin position="20"/>
        <end position="37"/>
    </location>
</feature>
<keyword evidence="3" id="KW-1185">Reference proteome</keyword>
<name>A0AAV8VX50_9CUCU</name>
<accession>A0AAV8VX50</accession>
<evidence type="ECO:0000313" key="3">
    <source>
        <dbReference type="Proteomes" id="UP001159042"/>
    </source>
</evidence>
<dbReference type="Proteomes" id="UP001159042">
    <property type="component" value="Unassembled WGS sequence"/>
</dbReference>
<reference evidence="2 3" key="1">
    <citation type="journal article" date="2023" name="Insect Mol. Biol.">
        <title>Genome sequencing provides insights into the evolution of gene families encoding plant cell wall-degrading enzymes in longhorned beetles.</title>
        <authorList>
            <person name="Shin N.R."/>
            <person name="Okamura Y."/>
            <person name="Kirsch R."/>
            <person name="Pauchet Y."/>
        </authorList>
    </citation>
    <scope>NUCLEOTIDE SEQUENCE [LARGE SCALE GENOMIC DNA]</scope>
    <source>
        <strain evidence="2">EAD_L_NR</strain>
    </source>
</reference>
<dbReference type="EMBL" id="JANEYG010000023">
    <property type="protein sequence ID" value="KAJ8918769.1"/>
    <property type="molecule type" value="Genomic_DNA"/>
</dbReference>
<sequence>MYATYTGGGPPSLRAASNISSDSSTAPTTTPSHASTTCCNGSGCEPSGTLPKKTKMATSSFIDSTFTIFGIKYKNSCCCDGSSRLRQGFGCYRSEGKICFGNIRVFGKDPMAFAIYHSYCLNRIRGEGECSPIR</sequence>
<proteinExistence type="predicted"/>
<evidence type="ECO:0000313" key="2">
    <source>
        <dbReference type="EMBL" id="KAJ8918769.1"/>
    </source>
</evidence>